<dbReference type="EMBL" id="SACJ01000008">
    <property type="protein sequence ID" value="RVT74422.1"/>
    <property type="molecule type" value="Genomic_DNA"/>
</dbReference>
<dbReference type="InterPro" id="IPR032530">
    <property type="entry name" value="DUF4957"/>
</dbReference>
<evidence type="ECO:0000313" key="3">
    <source>
        <dbReference type="Proteomes" id="UP000285211"/>
    </source>
</evidence>
<feature type="domain" description="DUF4957" evidence="1">
    <location>
        <begin position="275"/>
        <end position="415"/>
    </location>
</feature>
<dbReference type="Proteomes" id="UP000285211">
    <property type="component" value="Unassembled WGS sequence"/>
</dbReference>
<dbReference type="OrthoDB" id="691503at2"/>
<dbReference type="Pfam" id="PF16318">
    <property type="entry name" value="DUF4957"/>
    <property type="match status" value="1"/>
</dbReference>
<gene>
    <name evidence="2" type="ORF">EOD40_12980</name>
</gene>
<organism evidence="2 3">
    <name type="scientific">Flavobacterium sufflavum</name>
    <dbReference type="NCBI Taxonomy" id="1921138"/>
    <lineage>
        <taxon>Bacteria</taxon>
        <taxon>Pseudomonadati</taxon>
        <taxon>Bacteroidota</taxon>
        <taxon>Flavobacteriia</taxon>
        <taxon>Flavobacteriales</taxon>
        <taxon>Flavobacteriaceae</taxon>
        <taxon>Flavobacterium</taxon>
    </lineage>
</organism>
<keyword evidence="3" id="KW-1185">Reference proteome</keyword>
<reference evidence="2 3" key="1">
    <citation type="submission" date="2019-01" db="EMBL/GenBank/DDBJ databases">
        <authorList>
            <person name="Chen W.-M."/>
        </authorList>
    </citation>
    <scope>NUCLEOTIDE SEQUENCE [LARGE SCALE GENOMIC DNA]</scope>
    <source>
        <strain evidence="2 3">BBQ-12</strain>
    </source>
</reference>
<name>A0A3S2UHG9_9FLAO</name>
<evidence type="ECO:0000313" key="2">
    <source>
        <dbReference type="EMBL" id="RVT74422.1"/>
    </source>
</evidence>
<sequence>MMVTDLIFKLFNQLKNTQMKNVNLNIYKALILIVGVLFFVSCSENEGLVQTRLFRPVLSKELSSVDNTIIVNMGKMKEAIAYKVEISRDTFKTIVRTFEGPENNVIFSGLVWNALYQVRATAYAADAQYDSKISDLGEIKTQRFPSIMAIPASSDVIDTGAKVHWTTAGAAVTGVKVFAFADELLQTPLASYTVSDAERLAGEKIIYGLTPGTKYQIAIYSNAEARGWEVYATKPPLVLGSNDIDLRGINDPAILSTTLTTAVDGSTILLDGNNTYNINSTYSFNKSLKIKSGYSFNPAGATLNLVANFNLVANSTVASIVFEGLTLTSTDVAASSKYVFNVAQNGNIGEIAFNNCKINNFRGIARFQASTGTIGKYTINNSIVNNIGGYGVFNIDVATWTAGDVLLKNSTIYRTNVFLASKSTTATKSVSIEDCTLNDFVAKTRAIFAWTNEVTNGITIKNTIMGRGWDTTAGGTDYAIAGYSGLATSNFIVVNSYSTADFKYVTGAKTIPNFPSFTYAKKVEDLWKDIPNGDFSFKDSGFGGLKDSGDPRWRL</sequence>
<comment type="caution">
    <text evidence="2">The sequence shown here is derived from an EMBL/GenBank/DDBJ whole genome shotgun (WGS) entry which is preliminary data.</text>
</comment>
<proteinExistence type="predicted"/>
<evidence type="ECO:0000259" key="1">
    <source>
        <dbReference type="Pfam" id="PF16318"/>
    </source>
</evidence>
<accession>A0A3S2UHG9</accession>
<dbReference type="AlphaFoldDB" id="A0A3S2UHG9"/>
<protein>
    <submittedName>
        <fullName evidence="2">DUF5123 domain-containing protein</fullName>
    </submittedName>
</protein>